<dbReference type="PANTHER" id="PTHR11214">
    <property type="entry name" value="BETA-1,3-N-ACETYLGLUCOSAMINYLTRANSFERASE"/>
    <property type="match status" value="1"/>
</dbReference>
<comment type="caution">
    <text evidence="12">The sequence shown here is derived from an EMBL/GenBank/DDBJ whole genome shotgun (WGS) entry which is preliminary data.</text>
</comment>
<keyword evidence="6 11" id="KW-0735">Signal-anchor</keyword>
<proteinExistence type="inferred from homology"/>
<keyword evidence="4" id="KW-0808">Transferase</keyword>
<dbReference type="GO" id="GO:0006493">
    <property type="term" value="P:protein O-linked glycosylation"/>
    <property type="evidence" value="ECO:0007669"/>
    <property type="project" value="TreeGrafter"/>
</dbReference>
<accession>A0AA88XVA1</accession>
<organism evidence="12 13">
    <name type="scientific">Pinctada imbricata</name>
    <name type="common">Atlantic pearl-oyster</name>
    <name type="synonym">Pinctada martensii</name>
    <dbReference type="NCBI Taxonomy" id="66713"/>
    <lineage>
        <taxon>Eukaryota</taxon>
        <taxon>Metazoa</taxon>
        <taxon>Spiralia</taxon>
        <taxon>Lophotrochozoa</taxon>
        <taxon>Mollusca</taxon>
        <taxon>Bivalvia</taxon>
        <taxon>Autobranchia</taxon>
        <taxon>Pteriomorphia</taxon>
        <taxon>Pterioida</taxon>
        <taxon>Pterioidea</taxon>
        <taxon>Pteriidae</taxon>
        <taxon>Pinctada</taxon>
    </lineage>
</organism>
<evidence type="ECO:0000256" key="2">
    <source>
        <dbReference type="ARBA" id="ARBA00008661"/>
    </source>
</evidence>
<evidence type="ECO:0000256" key="1">
    <source>
        <dbReference type="ARBA" id="ARBA00004323"/>
    </source>
</evidence>
<name>A0AA88XVA1_PINIB</name>
<evidence type="ECO:0000256" key="3">
    <source>
        <dbReference type="ARBA" id="ARBA00022676"/>
    </source>
</evidence>
<evidence type="ECO:0000256" key="4">
    <source>
        <dbReference type="ARBA" id="ARBA00022679"/>
    </source>
</evidence>
<feature type="transmembrane region" description="Helical" evidence="11">
    <location>
        <begin position="69"/>
        <end position="92"/>
    </location>
</feature>
<dbReference type="PANTHER" id="PTHR11214:SF376">
    <property type="entry name" value="HEXOSYLTRANSFERASE"/>
    <property type="match status" value="1"/>
</dbReference>
<gene>
    <name evidence="12" type="ORF">FSP39_002086</name>
</gene>
<keyword evidence="13" id="KW-1185">Reference proteome</keyword>
<dbReference type="EC" id="2.4.1.-" evidence="11"/>
<sequence length="422" mass="49201">MEGLKEPLCGIKEECNLDLELVDKELKAGSKRLKDASQTSSESPKTRSKYFVSFEVRTIMRQRRTSTKVILKASVTTVLVVTLLFIVLYTVLLRYFPPISPLPYDNWRRHRLRLIAKSKPDNHSHINRLEDRQRTLKWNISTILGPESHPLLCRKNIDYLILIMSHGDNYNRRQAIRRTWCKSADRNTSFIPWQCVFVIGQSDSLKGKPNEISETLKHEITVHNDILLGSYYDTYRNLTLKTMHGLHWMNQNCDANIVLKTDDDCFVNTRLLHSLILHHQDSSNLYIGRVMTEQNKRKVIRNPENRWHVLKSAYSLDTYPPYASGAGYLLSKDVVKQFVKICNYVHLIPIEDAYIGLLAEELGVTPINSARFTLEVSGWSMCNFAYIIVMHKVEYDMQDEMWTKSFRAKDECRNSREILTWN</sequence>
<keyword evidence="10" id="KW-0325">Glycoprotein</keyword>
<keyword evidence="5 11" id="KW-0812">Transmembrane</keyword>
<keyword evidence="3 11" id="KW-0328">Glycosyltransferase</keyword>
<dbReference type="Pfam" id="PF01762">
    <property type="entry name" value="Galactosyl_T"/>
    <property type="match status" value="1"/>
</dbReference>
<keyword evidence="8 11" id="KW-0333">Golgi apparatus</keyword>
<evidence type="ECO:0000313" key="12">
    <source>
        <dbReference type="EMBL" id="KAK3089250.1"/>
    </source>
</evidence>
<dbReference type="GO" id="GO:0000139">
    <property type="term" value="C:Golgi membrane"/>
    <property type="evidence" value="ECO:0007669"/>
    <property type="project" value="UniProtKB-SubCell"/>
</dbReference>
<dbReference type="Gene3D" id="3.90.550.50">
    <property type="match status" value="1"/>
</dbReference>
<evidence type="ECO:0000256" key="6">
    <source>
        <dbReference type="ARBA" id="ARBA00022968"/>
    </source>
</evidence>
<reference evidence="12" key="1">
    <citation type="submission" date="2019-08" db="EMBL/GenBank/DDBJ databases">
        <title>The improved chromosome-level genome for the pearl oyster Pinctada fucata martensii using PacBio sequencing and Hi-C.</title>
        <authorList>
            <person name="Zheng Z."/>
        </authorList>
    </citation>
    <scope>NUCLEOTIDE SEQUENCE</scope>
    <source>
        <strain evidence="12">ZZ-2019</strain>
        <tissue evidence="12">Adductor muscle</tissue>
    </source>
</reference>
<dbReference type="Proteomes" id="UP001186944">
    <property type="component" value="Unassembled WGS sequence"/>
</dbReference>
<evidence type="ECO:0000256" key="11">
    <source>
        <dbReference type="RuleBase" id="RU363063"/>
    </source>
</evidence>
<dbReference type="EMBL" id="VSWD01000010">
    <property type="protein sequence ID" value="KAK3089250.1"/>
    <property type="molecule type" value="Genomic_DNA"/>
</dbReference>
<dbReference type="GO" id="GO:0008499">
    <property type="term" value="F:N-acetyl-beta-D-glucosaminide beta-(1,3)-galactosyltransferase activity"/>
    <property type="evidence" value="ECO:0007669"/>
    <property type="project" value="TreeGrafter"/>
</dbReference>
<comment type="subcellular location">
    <subcellularLocation>
        <location evidence="1 11">Golgi apparatus membrane</location>
        <topology evidence="1 11">Single-pass type II membrane protein</topology>
    </subcellularLocation>
</comment>
<evidence type="ECO:0000313" key="13">
    <source>
        <dbReference type="Proteomes" id="UP001186944"/>
    </source>
</evidence>
<evidence type="ECO:0000256" key="10">
    <source>
        <dbReference type="ARBA" id="ARBA00023180"/>
    </source>
</evidence>
<protein>
    <recommendedName>
        <fullName evidence="11">Hexosyltransferase</fullName>
        <ecNumber evidence="11">2.4.1.-</ecNumber>
    </recommendedName>
</protein>
<evidence type="ECO:0000256" key="9">
    <source>
        <dbReference type="ARBA" id="ARBA00023136"/>
    </source>
</evidence>
<dbReference type="AlphaFoldDB" id="A0AA88XVA1"/>
<evidence type="ECO:0000256" key="5">
    <source>
        <dbReference type="ARBA" id="ARBA00022692"/>
    </source>
</evidence>
<evidence type="ECO:0000256" key="7">
    <source>
        <dbReference type="ARBA" id="ARBA00022989"/>
    </source>
</evidence>
<keyword evidence="7 11" id="KW-1133">Transmembrane helix</keyword>
<dbReference type="InterPro" id="IPR002659">
    <property type="entry name" value="Glyco_trans_31"/>
</dbReference>
<keyword evidence="9 11" id="KW-0472">Membrane</keyword>
<evidence type="ECO:0000256" key="8">
    <source>
        <dbReference type="ARBA" id="ARBA00023034"/>
    </source>
</evidence>
<dbReference type="FunFam" id="3.90.550.50:FF:000001">
    <property type="entry name" value="Hexosyltransferase"/>
    <property type="match status" value="1"/>
</dbReference>
<comment type="similarity">
    <text evidence="2 11">Belongs to the glycosyltransferase 31 family.</text>
</comment>